<proteinExistence type="inferred from homology"/>
<comment type="similarity">
    <text evidence="5">Belongs to the HIPP family.</text>
</comment>
<accession>A0A059C283</accession>
<dbReference type="PANTHER" id="PTHR45811">
    <property type="entry name" value="COPPER TRANSPORT PROTEIN FAMILY-RELATED"/>
    <property type="match status" value="1"/>
</dbReference>
<name>A0A059C283_EUCGR</name>
<dbReference type="FunCoup" id="A0A059C283">
    <property type="interactions" value="717"/>
</dbReference>
<evidence type="ECO:0000256" key="1">
    <source>
        <dbReference type="ARBA" id="ARBA00022481"/>
    </source>
</evidence>
<evidence type="ECO:0000256" key="3">
    <source>
        <dbReference type="ARBA" id="ARBA00023288"/>
    </source>
</evidence>
<dbReference type="STRING" id="71139.A0A059C283"/>
<evidence type="ECO:0000256" key="5">
    <source>
        <dbReference type="ARBA" id="ARBA00024045"/>
    </source>
</evidence>
<keyword evidence="3" id="KW-0449">Lipoprotein</keyword>
<evidence type="ECO:0000259" key="6">
    <source>
        <dbReference type="PROSITE" id="PS50846"/>
    </source>
</evidence>
<keyword evidence="4" id="KW-0636">Prenylation</keyword>
<keyword evidence="2" id="KW-0479">Metal-binding</keyword>
<protein>
    <recommendedName>
        <fullName evidence="6">HMA domain-containing protein</fullName>
    </recommendedName>
</protein>
<dbReference type="KEGG" id="egr:104443929"/>
<dbReference type="Gene3D" id="3.30.70.100">
    <property type="match status" value="1"/>
</dbReference>
<keyword evidence="1" id="KW-0488">Methylation</keyword>
<reference evidence="7" key="1">
    <citation type="submission" date="2013-07" db="EMBL/GenBank/DDBJ databases">
        <title>The genome of Eucalyptus grandis.</title>
        <authorList>
            <person name="Schmutz J."/>
            <person name="Hayes R."/>
            <person name="Myburg A."/>
            <person name="Tuskan G."/>
            <person name="Grattapaglia D."/>
            <person name="Rokhsar D.S."/>
        </authorList>
    </citation>
    <scope>NUCLEOTIDE SEQUENCE</scope>
    <source>
        <tissue evidence="7">Leaf extractions</tissue>
    </source>
</reference>
<evidence type="ECO:0000256" key="2">
    <source>
        <dbReference type="ARBA" id="ARBA00022723"/>
    </source>
</evidence>
<organism evidence="7">
    <name type="scientific">Eucalyptus grandis</name>
    <name type="common">Flooded gum</name>
    <dbReference type="NCBI Taxonomy" id="71139"/>
    <lineage>
        <taxon>Eukaryota</taxon>
        <taxon>Viridiplantae</taxon>
        <taxon>Streptophyta</taxon>
        <taxon>Embryophyta</taxon>
        <taxon>Tracheophyta</taxon>
        <taxon>Spermatophyta</taxon>
        <taxon>Magnoliopsida</taxon>
        <taxon>eudicotyledons</taxon>
        <taxon>Gunneridae</taxon>
        <taxon>Pentapetalae</taxon>
        <taxon>rosids</taxon>
        <taxon>malvids</taxon>
        <taxon>Myrtales</taxon>
        <taxon>Myrtaceae</taxon>
        <taxon>Myrtoideae</taxon>
        <taxon>Eucalypteae</taxon>
        <taxon>Eucalyptus</taxon>
    </lineage>
</organism>
<dbReference type="PANTHER" id="PTHR45811:SF50">
    <property type="entry name" value="HEAVY METAL-ASSOCIATED ISOPRENYLATED PLANT PROTEIN 12-RELATED"/>
    <property type="match status" value="1"/>
</dbReference>
<feature type="domain" description="HMA" evidence="6">
    <location>
        <begin position="1"/>
        <end position="68"/>
    </location>
</feature>
<sequence>MTKLVAKVEVHDERQKRKAMQVVSSFGGIGSLSMDLKENKLTVSGEFDPVKVVSKLRKSWRTEILSVGTGKEDEGKKDDEGKKNEDLAKALQTYYSTPITYYYVPHEEPPSCVIC</sequence>
<evidence type="ECO:0000313" key="7">
    <source>
        <dbReference type="EMBL" id="KCW72321.1"/>
    </source>
</evidence>
<dbReference type="AlphaFoldDB" id="A0A059C283"/>
<dbReference type="OMA" id="HEEPPSC"/>
<dbReference type="Pfam" id="PF00403">
    <property type="entry name" value="HMA"/>
    <property type="match status" value="1"/>
</dbReference>
<dbReference type="Gramene" id="KCW72321">
    <property type="protein sequence ID" value="KCW72321"/>
    <property type="gene ID" value="EUGRSUZ_E00779"/>
</dbReference>
<dbReference type="PROSITE" id="PS50846">
    <property type="entry name" value="HMA_2"/>
    <property type="match status" value="1"/>
</dbReference>
<dbReference type="InParanoid" id="A0A059C283"/>
<dbReference type="OrthoDB" id="1923658at2759"/>
<gene>
    <name evidence="7" type="ORF">EUGRSUZ_E00779</name>
</gene>
<evidence type="ECO:0000256" key="4">
    <source>
        <dbReference type="ARBA" id="ARBA00023289"/>
    </source>
</evidence>
<dbReference type="InterPro" id="IPR006121">
    <property type="entry name" value="HMA_dom"/>
</dbReference>
<dbReference type="InterPro" id="IPR051863">
    <property type="entry name" value="HIPP"/>
</dbReference>
<dbReference type="eggNOG" id="KOG1603">
    <property type="taxonomic scope" value="Eukaryota"/>
</dbReference>
<dbReference type="GO" id="GO:0046872">
    <property type="term" value="F:metal ion binding"/>
    <property type="evidence" value="ECO:0007669"/>
    <property type="project" value="UniProtKB-KW"/>
</dbReference>
<dbReference type="EMBL" id="KK198757">
    <property type="protein sequence ID" value="KCW72321.1"/>
    <property type="molecule type" value="Genomic_DNA"/>
</dbReference>